<keyword evidence="4 5" id="KW-0067">ATP-binding</keyword>
<dbReference type="InterPro" id="IPR000719">
    <property type="entry name" value="Prot_kinase_dom"/>
</dbReference>
<dbReference type="InterPro" id="IPR011009">
    <property type="entry name" value="Kinase-like_dom_sf"/>
</dbReference>
<feature type="transmembrane region" description="Helical" evidence="7">
    <location>
        <begin position="372"/>
        <end position="391"/>
    </location>
</feature>
<dbReference type="InterPro" id="IPR017441">
    <property type="entry name" value="Protein_kinase_ATP_BS"/>
</dbReference>
<dbReference type="SMART" id="SM00220">
    <property type="entry name" value="S_TKc"/>
    <property type="match status" value="1"/>
</dbReference>
<feature type="compositionally biased region" description="Basic and acidic residues" evidence="6">
    <location>
        <begin position="1"/>
        <end position="27"/>
    </location>
</feature>
<dbReference type="PROSITE" id="PS50011">
    <property type="entry name" value="PROTEIN_KINASE_DOM"/>
    <property type="match status" value="1"/>
</dbReference>
<keyword evidence="1 9" id="KW-0808">Transferase</keyword>
<keyword evidence="2 5" id="KW-0547">Nucleotide-binding</keyword>
<dbReference type="PROSITE" id="PS00108">
    <property type="entry name" value="PROTEIN_KINASE_ST"/>
    <property type="match status" value="1"/>
</dbReference>
<feature type="domain" description="Protein kinase" evidence="8">
    <location>
        <begin position="101"/>
        <end position="373"/>
    </location>
</feature>
<reference evidence="9" key="1">
    <citation type="submission" date="2023-07" db="EMBL/GenBank/DDBJ databases">
        <title>Marinobacter sp. chi1 genome sequencing and assembly.</title>
        <authorList>
            <person name="Park S."/>
        </authorList>
    </citation>
    <scope>NUCLEOTIDE SEQUENCE</scope>
    <source>
        <strain evidence="9">Chi1</strain>
    </source>
</reference>
<proteinExistence type="predicted"/>
<dbReference type="RefSeq" id="WP_302908459.1">
    <property type="nucleotide sequence ID" value="NZ_JAUMIS010000001.1"/>
</dbReference>
<dbReference type="PANTHER" id="PTHR43289:SF6">
    <property type="entry name" value="SERINE_THREONINE-PROTEIN KINASE NEKL-3"/>
    <property type="match status" value="1"/>
</dbReference>
<dbReference type="SUPFAM" id="SSF56112">
    <property type="entry name" value="Protein kinase-like (PK-like)"/>
    <property type="match status" value="1"/>
</dbReference>
<keyword evidence="10" id="KW-1185">Reference proteome</keyword>
<protein>
    <submittedName>
        <fullName evidence="9">Serine/threonine-protein kinase</fullName>
        <ecNumber evidence="9">2.7.11.1</ecNumber>
    </submittedName>
</protein>
<dbReference type="PANTHER" id="PTHR43289">
    <property type="entry name" value="MITOGEN-ACTIVATED PROTEIN KINASE KINASE KINASE 20-RELATED"/>
    <property type="match status" value="1"/>
</dbReference>
<dbReference type="Gene3D" id="1.10.510.10">
    <property type="entry name" value="Transferase(Phosphotransferase) domain 1"/>
    <property type="match status" value="1"/>
</dbReference>
<dbReference type="PROSITE" id="PS00107">
    <property type="entry name" value="PROTEIN_KINASE_ATP"/>
    <property type="match status" value="1"/>
</dbReference>
<sequence>MTDKKKAPDDTDETRLKKQREERPAKDETEEPTVFVSSDDTFSDSTRVDPPDARTVMVSEIAGLQGGLVDDRTYLNSSGKSAYPVLSDFPISPGIVIRDRFELVEELGSGGMGSVYRAIDRRKLEADDENPYVAIKLLSDDFKAHPKALVTLQREAKKTQALAHPNIVTVYDFDRDGDLVFMTMEELRGQTLEDLMNEKSGMPFERRRGLSIIKGIAKGLIYAHKRGVIHSDLKPGNIFVTESGELKILDFGIARLLDESSLSDRFDVSELSAVTPRYASLEMLEHGEPDVRDDIFSLGVMACEILGGSHPYQRRTAAAALEGDIKPKLPTVGRLLRKALARAVTLKKTDRVRSVEKWLSQIEFAAGGYRKWFYGVFAALIALGLSLNYIGQITETQVALSELSKEQQEKFATNIDEANVALSFSDVNGALFYLDKAYTIHSQNEQVSDLIADIIESLQQVIEVQKLDQSEVDDLIQTLREYPAFQNDNVRDELESLRASKSG</sequence>
<dbReference type="Gene3D" id="3.30.200.20">
    <property type="entry name" value="Phosphorylase Kinase, domain 1"/>
    <property type="match status" value="1"/>
</dbReference>
<feature type="region of interest" description="Disordered" evidence="6">
    <location>
        <begin position="1"/>
        <end position="51"/>
    </location>
</feature>
<evidence type="ECO:0000256" key="5">
    <source>
        <dbReference type="PROSITE-ProRule" id="PRU10141"/>
    </source>
</evidence>
<evidence type="ECO:0000256" key="2">
    <source>
        <dbReference type="ARBA" id="ARBA00022741"/>
    </source>
</evidence>
<evidence type="ECO:0000313" key="9">
    <source>
        <dbReference type="EMBL" id="MDO3720188.1"/>
    </source>
</evidence>
<keyword evidence="7" id="KW-0812">Transmembrane</keyword>
<evidence type="ECO:0000256" key="4">
    <source>
        <dbReference type="ARBA" id="ARBA00022840"/>
    </source>
</evidence>
<keyword evidence="3 9" id="KW-0418">Kinase</keyword>
<gene>
    <name evidence="9" type="ORF">QVZ43_00540</name>
</gene>
<feature type="compositionally biased region" description="Low complexity" evidence="6">
    <location>
        <begin position="33"/>
        <end position="45"/>
    </location>
</feature>
<name>A0ABT8VW61_9GAMM</name>
<evidence type="ECO:0000256" key="7">
    <source>
        <dbReference type="SAM" id="Phobius"/>
    </source>
</evidence>
<dbReference type="CDD" id="cd14014">
    <property type="entry name" value="STKc_PknB_like"/>
    <property type="match status" value="1"/>
</dbReference>
<dbReference type="Proteomes" id="UP001168640">
    <property type="component" value="Unassembled WGS sequence"/>
</dbReference>
<accession>A0ABT8VW61</accession>
<dbReference type="EC" id="2.7.11.1" evidence="9"/>
<dbReference type="InterPro" id="IPR008271">
    <property type="entry name" value="Ser/Thr_kinase_AS"/>
</dbReference>
<evidence type="ECO:0000256" key="1">
    <source>
        <dbReference type="ARBA" id="ARBA00022679"/>
    </source>
</evidence>
<dbReference type="EMBL" id="JAUMIS010000001">
    <property type="protein sequence ID" value="MDO3720188.1"/>
    <property type="molecule type" value="Genomic_DNA"/>
</dbReference>
<evidence type="ECO:0000259" key="8">
    <source>
        <dbReference type="PROSITE" id="PS50011"/>
    </source>
</evidence>
<evidence type="ECO:0000256" key="6">
    <source>
        <dbReference type="SAM" id="MobiDB-lite"/>
    </source>
</evidence>
<comment type="caution">
    <text evidence="9">The sequence shown here is derived from an EMBL/GenBank/DDBJ whole genome shotgun (WGS) entry which is preliminary data.</text>
</comment>
<dbReference type="GO" id="GO:0004674">
    <property type="term" value="F:protein serine/threonine kinase activity"/>
    <property type="evidence" value="ECO:0007669"/>
    <property type="project" value="UniProtKB-EC"/>
</dbReference>
<keyword evidence="7" id="KW-0472">Membrane</keyword>
<keyword evidence="7" id="KW-1133">Transmembrane helix</keyword>
<organism evidence="9 10">
    <name type="scientific">Marinobacter suaedae</name>
    <dbReference type="NCBI Taxonomy" id="3057675"/>
    <lineage>
        <taxon>Bacteria</taxon>
        <taxon>Pseudomonadati</taxon>
        <taxon>Pseudomonadota</taxon>
        <taxon>Gammaproteobacteria</taxon>
        <taxon>Pseudomonadales</taxon>
        <taxon>Marinobacteraceae</taxon>
        <taxon>Marinobacter</taxon>
    </lineage>
</organism>
<dbReference type="Pfam" id="PF00069">
    <property type="entry name" value="Pkinase"/>
    <property type="match status" value="1"/>
</dbReference>
<evidence type="ECO:0000256" key="3">
    <source>
        <dbReference type="ARBA" id="ARBA00022777"/>
    </source>
</evidence>
<evidence type="ECO:0000313" key="10">
    <source>
        <dbReference type="Proteomes" id="UP001168640"/>
    </source>
</evidence>
<feature type="binding site" evidence="5">
    <location>
        <position position="136"/>
    </location>
    <ligand>
        <name>ATP</name>
        <dbReference type="ChEBI" id="CHEBI:30616"/>
    </ligand>
</feature>